<dbReference type="EMBL" id="JBHULT010000005">
    <property type="protein sequence ID" value="MFD2516575.1"/>
    <property type="molecule type" value="Genomic_DNA"/>
</dbReference>
<reference evidence="3" key="1">
    <citation type="journal article" date="2019" name="Int. J. Syst. Evol. Microbiol.">
        <title>The Global Catalogue of Microorganisms (GCM) 10K type strain sequencing project: providing services to taxonomists for standard genome sequencing and annotation.</title>
        <authorList>
            <consortium name="The Broad Institute Genomics Platform"/>
            <consortium name="The Broad Institute Genome Sequencing Center for Infectious Disease"/>
            <person name="Wu L."/>
            <person name="Ma J."/>
        </authorList>
    </citation>
    <scope>NUCLEOTIDE SEQUENCE [LARGE SCALE GENOMIC DNA]</scope>
    <source>
        <strain evidence="3">KCTC 42585</strain>
    </source>
</reference>
<keyword evidence="2" id="KW-0808">Transferase</keyword>
<keyword evidence="2" id="KW-0328">Glycosyltransferase</keyword>
<organism evidence="2 3">
    <name type="scientific">Salinimicrobium flavum</name>
    <dbReference type="NCBI Taxonomy" id="1737065"/>
    <lineage>
        <taxon>Bacteria</taxon>
        <taxon>Pseudomonadati</taxon>
        <taxon>Bacteroidota</taxon>
        <taxon>Flavobacteriia</taxon>
        <taxon>Flavobacteriales</taxon>
        <taxon>Flavobacteriaceae</taxon>
        <taxon>Salinimicrobium</taxon>
    </lineage>
</organism>
<dbReference type="Proteomes" id="UP001597468">
    <property type="component" value="Unassembled WGS sequence"/>
</dbReference>
<dbReference type="Gene3D" id="3.40.50.2000">
    <property type="entry name" value="Glycogen Phosphorylase B"/>
    <property type="match status" value="2"/>
</dbReference>
<dbReference type="EC" id="2.4.-.-" evidence="2"/>
<accession>A0ABW5IWS3</accession>
<gene>
    <name evidence="2" type="ORF">ACFSTG_01575</name>
</gene>
<comment type="caution">
    <text evidence="2">The sequence shown here is derived from an EMBL/GenBank/DDBJ whole genome shotgun (WGS) entry which is preliminary data.</text>
</comment>
<dbReference type="InterPro" id="IPR001296">
    <property type="entry name" value="Glyco_trans_1"/>
</dbReference>
<protein>
    <submittedName>
        <fullName evidence="2">Glycosyltransferase</fullName>
        <ecNumber evidence="2">2.4.-.-</ecNumber>
    </submittedName>
</protein>
<keyword evidence="3" id="KW-1185">Reference proteome</keyword>
<evidence type="ECO:0000259" key="1">
    <source>
        <dbReference type="Pfam" id="PF00534"/>
    </source>
</evidence>
<dbReference type="Pfam" id="PF00534">
    <property type="entry name" value="Glycos_transf_1"/>
    <property type="match status" value="1"/>
</dbReference>
<name>A0ABW5IWS3_9FLAO</name>
<sequence length="362" mass="41602">MKKKCAFLVVALDSGGLENYLLRFLTHQKDKIDATVYCKAGYIGELEQEYQKIGVKLKAFSFDYFNLLHFYNLYEDFKRNNYDSVCDFTGNIAAFPLLIAKTLKVNKRIVFYRGSENRFRKSVLKNFVNSFFNKLVRKVSTTVLANSKHGLIFFHPVISQNNDNFKVIYNGIDANLFLSSNVDLREKLNIPTDAYVVGHIGRFNPSKNHKTIMKVALNLCQNHENIYFILCGKGVDLNLKDLVHENSLNHRIKLLGMQRNIIEVLNTLDCFYFPSTTEGQPNALIEAMVSGVPFVASNIAPIKETVPTSYYEQLLNPFDEIAAQEKILSIRTKGIKRDQILKTEVSNLFEPNKWFNNFFTEL</sequence>
<dbReference type="PANTHER" id="PTHR12526">
    <property type="entry name" value="GLYCOSYLTRANSFERASE"/>
    <property type="match status" value="1"/>
</dbReference>
<evidence type="ECO:0000313" key="3">
    <source>
        <dbReference type="Proteomes" id="UP001597468"/>
    </source>
</evidence>
<dbReference type="GO" id="GO:0016757">
    <property type="term" value="F:glycosyltransferase activity"/>
    <property type="evidence" value="ECO:0007669"/>
    <property type="project" value="UniProtKB-KW"/>
</dbReference>
<proteinExistence type="predicted"/>
<feature type="domain" description="Glycosyl transferase family 1" evidence="1">
    <location>
        <begin position="184"/>
        <end position="339"/>
    </location>
</feature>
<evidence type="ECO:0000313" key="2">
    <source>
        <dbReference type="EMBL" id="MFD2516575.1"/>
    </source>
</evidence>
<dbReference type="PANTHER" id="PTHR12526:SF630">
    <property type="entry name" value="GLYCOSYLTRANSFERASE"/>
    <property type="match status" value="1"/>
</dbReference>
<dbReference type="SUPFAM" id="SSF53756">
    <property type="entry name" value="UDP-Glycosyltransferase/glycogen phosphorylase"/>
    <property type="match status" value="1"/>
</dbReference>